<dbReference type="InterPro" id="IPR013083">
    <property type="entry name" value="Znf_RING/FYVE/PHD"/>
</dbReference>
<protein>
    <submittedName>
        <fullName evidence="7">Uncharacterized protein</fullName>
    </submittedName>
</protein>
<feature type="domain" description="B30.2/SPRY" evidence="6">
    <location>
        <begin position="98"/>
        <end position="284"/>
    </location>
</feature>
<dbReference type="Gene3D" id="2.60.120.920">
    <property type="match status" value="1"/>
</dbReference>
<evidence type="ECO:0000256" key="1">
    <source>
        <dbReference type="ARBA" id="ARBA00022723"/>
    </source>
</evidence>
<dbReference type="SMART" id="SM00184">
    <property type="entry name" value="RING"/>
    <property type="match status" value="1"/>
</dbReference>
<evidence type="ECO:0000256" key="2">
    <source>
        <dbReference type="ARBA" id="ARBA00022771"/>
    </source>
</evidence>
<comment type="caution">
    <text evidence="7">The sequence shown here is derived from an EMBL/GenBank/DDBJ whole genome shotgun (WGS) entry which is preliminary data.</text>
</comment>
<dbReference type="EMBL" id="JAPTMU010000011">
    <property type="protein sequence ID" value="KAJ4935745.1"/>
    <property type="molecule type" value="Genomic_DNA"/>
</dbReference>
<reference evidence="7" key="1">
    <citation type="submission" date="2022-11" db="EMBL/GenBank/DDBJ databases">
        <title>Chromosome-level genome of Pogonophryne albipinna.</title>
        <authorList>
            <person name="Jo E."/>
        </authorList>
    </citation>
    <scope>NUCLEOTIDE SEQUENCE</scope>
    <source>
        <strain evidence="7">SGF0006</strain>
        <tissue evidence="7">Muscle</tissue>
    </source>
</reference>
<dbReference type="SUPFAM" id="SSF49899">
    <property type="entry name" value="Concanavalin A-like lectins/glucanases"/>
    <property type="match status" value="1"/>
</dbReference>
<accession>A0AAD6B3W2</accession>
<evidence type="ECO:0000313" key="8">
    <source>
        <dbReference type="Proteomes" id="UP001219934"/>
    </source>
</evidence>
<dbReference type="Proteomes" id="UP001219934">
    <property type="component" value="Unassembled WGS sequence"/>
</dbReference>
<dbReference type="InterPro" id="IPR043136">
    <property type="entry name" value="B30.2/SPRY_sf"/>
</dbReference>
<dbReference type="Gene3D" id="3.30.40.10">
    <property type="entry name" value="Zinc/RING finger domain, C3HC4 (zinc finger)"/>
    <property type="match status" value="1"/>
</dbReference>
<dbReference type="PROSITE" id="PS50188">
    <property type="entry name" value="B302_SPRY"/>
    <property type="match status" value="1"/>
</dbReference>
<dbReference type="InterPro" id="IPR001841">
    <property type="entry name" value="Znf_RING"/>
</dbReference>
<dbReference type="SMART" id="SM00589">
    <property type="entry name" value="PRY"/>
    <property type="match status" value="1"/>
</dbReference>
<dbReference type="GO" id="GO:0008270">
    <property type="term" value="F:zinc ion binding"/>
    <property type="evidence" value="ECO:0007669"/>
    <property type="project" value="UniProtKB-KW"/>
</dbReference>
<dbReference type="InterPro" id="IPR050143">
    <property type="entry name" value="TRIM/RBCC"/>
</dbReference>
<dbReference type="Pfam" id="PF13765">
    <property type="entry name" value="PRY"/>
    <property type="match status" value="1"/>
</dbReference>
<evidence type="ECO:0000259" key="6">
    <source>
        <dbReference type="PROSITE" id="PS50188"/>
    </source>
</evidence>
<dbReference type="SUPFAM" id="SSF57850">
    <property type="entry name" value="RING/U-box"/>
    <property type="match status" value="1"/>
</dbReference>
<evidence type="ECO:0000256" key="3">
    <source>
        <dbReference type="ARBA" id="ARBA00022833"/>
    </source>
</evidence>
<dbReference type="PROSITE" id="PS00518">
    <property type="entry name" value="ZF_RING_1"/>
    <property type="match status" value="1"/>
</dbReference>
<dbReference type="InterPro" id="IPR003877">
    <property type="entry name" value="SPRY_dom"/>
</dbReference>
<dbReference type="PANTHER" id="PTHR24103">
    <property type="entry name" value="E3 UBIQUITIN-PROTEIN LIGASE TRIM"/>
    <property type="match status" value="1"/>
</dbReference>
<name>A0AAD6B3W2_9TELE</name>
<dbReference type="InterPro" id="IPR001870">
    <property type="entry name" value="B30.2/SPRY"/>
</dbReference>
<dbReference type="InterPro" id="IPR017907">
    <property type="entry name" value="Znf_RING_CS"/>
</dbReference>
<dbReference type="PRINTS" id="PR01407">
    <property type="entry name" value="BUTYPHLNCDUF"/>
</dbReference>
<dbReference type="Pfam" id="PF00622">
    <property type="entry name" value="SPRY"/>
    <property type="match status" value="1"/>
</dbReference>
<dbReference type="InterPro" id="IPR013320">
    <property type="entry name" value="ConA-like_dom_sf"/>
</dbReference>
<dbReference type="InterPro" id="IPR003879">
    <property type="entry name" value="Butyrophylin_SPRY"/>
</dbReference>
<dbReference type="AlphaFoldDB" id="A0AAD6B3W2"/>
<evidence type="ECO:0000256" key="4">
    <source>
        <dbReference type="PROSITE-ProRule" id="PRU00175"/>
    </source>
</evidence>
<dbReference type="Pfam" id="PF13445">
    <property type="entry name" value="zf-RING_UBOX"/>
    <property type="match status" value="1"/>
</dbReference>
<dbReference type="PROSITE" id="PS50089">
    <property type="entry name" value="ZF_RING_2"/>
    <property type="match status" value="1"/>
</dbReference>
<keyword evidence="3" id="KW-0862">Zinc</keyword>
<gene>
    <name evidence="7" type="ORF">JOQ06_017273</name>
</gene>
<feature type="domain" description="RING-type" evidence="5">
    <location>
        <begin position="11"/>
        <end position="51"/>
    </location>
</feature>
<evidence type="ECO:0000259" key="5">
    <source>
        <dbReference type="PROSITE" id="PS50089"/>
    </source>
</evidence>
<organism evidence="7 8">
    <name type="scientific">Pogonophryne albipinna</name>
    <dbReference type="NCBI Taxonomy" id="1090488"/>
    <lineage>
        <taxon>Eukaryota</taxon>
        <taxon>Metazoa</taxon>
        <taxon>Chordata</taxon>
        <taxon>Craniata</taxon>
        <taxon>Vertebrata</taxon>
        <taxon>Euteleostomi</taxon>
        <taxon>Actinopterygii</taxon>
        <taxon>Neopterygii</taxon>
        <taxon>Teleostei</taxon>
        <taxon>Neoteleostei</taxon>
        <taxon>Acanthomorphata</taxon>
        <taxon>Eupercaria</taxon>
        <taxon>Perciformes</taxon>
        <taxon>Notothenioidei</taxon>
        <taxon>Pogonophryne</taxon>
    </lineage>
</organism>
<evidence type="ECO:0000313" key="7">
    <source>
        <dbReference type="EMBL" id="KAJ4935745.1"/>
    </source>
</evidence>
<dbReference type="InterPro" id="IPR027370">
    <property type="entry name" value="Znf-RING_euk"/>
</dbReference>
<dbReference type="SMART" id="SM00449">
    <property type="entry name" value="SPRY"/>
    <property type="match status" value="1"/>
</dbReference>
<keyword evidence="2 4" id="KW-0863">Zinc-finger</keyword>
<dbReference type="InterPro" id="IPR006574">
    <property type="entry name" value="PRY"/>
</dbReference>
<sequence>MASRFQEDLSCPVCYEIFKDPVILSCSHSVCKDCVEYWWVEKVIHDCPLCRSISTSEVSSNLALKNLCESFSLETNPIRSYPRSEAALRSSDRPSQTPGQPQLQHLEQDEGHGVLLSSHPGPKHCYPGLVVSEDLTTVSESDCQYLPDNPERFGEQWSVLGSEGFDSGTYCWDFHVAESDDWDVGVMAQSGQRKGDTKSGLWIINLHYGEYAAGSPPGPETPLPFQKKLQRVRVNLDWDGGTLSFSDPETNTHLHTFTHTFTERLFPYINTGNGLPVTSSPAKVSVAVQQQD</sequence>
<keyword evidence="8" id="KW-1185">Reference proteome</keyword>
<keyword evidence="1" id="KW-0479">Metal-binding</keyword>
<proteinExistence type="predicted"/>